<evidence type="ECO:0000313" key="4">
    <source>
        <dbReference type="Proteomes" id="UP000607197"/>
    </source>
</evidence>
<dbReference type="Pfam" id="PF23418">
    <property type="entry name" value="DUF7108"/>
    <property type="match status" value="1"/>
</dbReference>
<accession>A0A830FG38</accession>
<name>A0A830FG38_9EURY</name>
<evidence type="ECO:0000259" key="1">
    <source>
        <dbReference type="Pfam" id="PF23418"/>
    </source>
</evidence>
<reference evidence="3" key="1">
    <citation type="journal article" date="2014" name="Int. J. Syst. Evol. Microbiol.">
        <title>Complete genome sequence of Corynebacterium casei LMG S-19264T (=DSM 44701T), isolated from a smear-ripened cheese.</title>
        <authorList>
            <consortium name="US DOE Joint Genome Institute (JGI-PGF)"/>
            <person name="Walter F."/>
            <person name="Albersmeier A."/>
            <person name="Kalinowski J."/>
            <person name="Ruckert C."/>
        </authorList>
    </citation>
    <scope>NUCLEOTIDE SEQUENCE</scope>
    <source>
        <strain evidence="3">JCM 19596</strain>
    </source>
</reference>
<comment type="caution">
    <text evidence="3">The sequence shown here is derived from an EMBL/GenBank/DDBJ whole genome shotgun (WGS) entry which is preliminary data.</text>
</comment>
<protein>
    <recommendedName>
        <fullName evidence="5">RnhA operon protein</fullName>
    </recommendedName>
</protein>
<organism evidence="3 4">
    <name type="scientific">Halocalculus aciditolerans</name>
    <dbReference type="NCBI Taxonomy" id="1383812"/>
    <lineage>
        <taxon>Archaea</taxon>
        <taxon>Methanobacteriati</taxon>
        <taxon>Methanobacteriota</taxon>
        <taxon>Stenosarchaea group</taxon>
        <taxon>Halobacteria</taxon>
        <taxon>Halobacteriales</taxon>
        <taxon>Halobacteriaceae</taxon>
        <taxon>Halocalculus</taxon>
    </lineage>
</organism>
<dbReference type="InterPro" id="IPR055532">
    <property type="entry name" value="DUF7108_N"/>
</dbReference>
<proteinExistence type="predicted"/>
<dbReference type="RefSeq" id="WP_188980818.1">
    <property type="nucleotide sequence ID" value="NZ_BMPG01000007.1"/>
</dbReference>
<sequence length="187" mass="20843">MPELPEDTVEEVERLTRLARDAVDDAAADAYRAERDELLDEHGYTARHREADDTLVLHPKEWLDDAGTVRMDAVDTEEAVELSLSGPGDAAAYRETAEQNAAIVDAVAEKHGETHAANVRTLADFAENHYAKPIGDLASEEVEEFAEEYFPRNAWPTDEQRELLEQSLEYALKEAETVGSDDVRTSD</sequence>
<dbReference type="OrthoDB" id="203809at2157"/>
<keyword evidence="4" id="KW-1185">Reference proteome</keyword>
<evidence type="ECO:0000259" key="2">
    <source>
        <dbReference type="Pfam" id="PF23420"/>
    </source>
</evidence>
<dbReference type="InterPro" id="IPR056494">
    <property type="entry name" value="DUF7108_C"/>
</dbReference>
<dbReference type="Proteomes" id="UP000607197">
    <property type="component" value="Unassembled WGS sequence"/>
</dbReference>
<evidence type="ECO:0008006" key="5">
    <source>
        <dbReference type="Google" id="ProtNLM"/>
    </source>
</evidence>
<dbReference type="AlphaFoldDB" id="A0A830FG38"/>
<dbReference type="EMBL" id="BMPG01000007">
    <property type="protein sequence ID" value="GGL72107.1"/>
    <property type="molecule type" value="Genomic_DNA"/>
</dbReference>
<reference evidence="3" key="2">
    <citation type="submission" date="2020-09" db="EMBL/GenBank/DDBJ databases">
        <authorList>
            <person name="Sun Q."/>
            <person name="Ohkuma M."/>
        </authorList>
    </citation>
    <scope>NUCLEOTIDE SEQUENCE</scope>
    <source>
        <strain evidence="3">JCM 19596</strain>
    </source>
</reference>
<feature type="domain" description="DUF7108" evidence="2">
    <location>
        <begin position="92"/>
        <end position="177"/>
    </location>
</feature>
<gene>
    <name evidence="3" type="ORF">GCM10009039_32700</name>
</gene>
<dbReference type="Pfam" id="PF23420">
    <property type="entry name" value="DUF7108_C"/>
    <property type="match status" value="1"/>
</dbReference>
<evidence type="ECO:0000313" key="3">
    <source>
        <dbReference type="EMBL" id="GGL72107.1"/>
    </source>
</evidence>
<feature type="domain" description="DUF7108" evidence="1">
    <location>
        <begin position="3"/>
        <end position="86"/>
    </location>
</feature>